<dbReference type="PANTHER" id="PTHR10094:SF25">
    <property type="entry name" value="SCP2 STEROL-BINDING DOMAIN-CONTAINING PROTEIN 1"/>
    <property type="match status" value="1"/>
</dbReference>
<dbReference type="PANTHER" id="PTHR10094">
    <property type="entry name" value="STEROL CARRIER PROTEIN 2 SCP-2 FAMILY PROTEIN"/>
    <property type="match status" value="1"/>
</dbReference>
<dbReference type="GO" id="GO:0005829">
    <property type="term" value="C:cytosol"/>
    <property type="evidence" value="ECO:0007669"/>
    <property type="project" value="TreeGrafter"/>
</dbReference>
<dbReference type="InterPro" id="IPR036527">
    <property type="entry name" value="SCP2_sterol-bd_dom_sf"/>
</dbReference>
<sequence>MGLKSDAVFAKIQAGLESQGAEVVKKTNAIFAFKIKEGKNWVLDLKNGSGSLKEGEGKADATITIADEDFVAMAEGKLNGMQAFMGGKLKISGNMMLAQKLGSVLESVGK</sequence>
<dbReference type="SUPFAM" id="SSF55718">
    <property type="entry name" value="SCP-like"/>
    <property type="match status" value="1"/>
</dbReference>
<protein>
    <recommendedName>
        <fullName evidence="1">SCP2 domain-containing protein</fullName>
    </recommendedName>
</protein>
<dbReference type="AlphaFoldDB" id="A0A7S4LMR2"/>
<feature type="domain" description="SCP2" evidence="1">
    <location>
        <begin position="17"/>
        <end position="105"/>
    </location>
</feature>
<dbReference type="Pfam" id="PF02036">
    <property type="entry name" value="SCP2"/>
    <property type="match status" value="1"/>
</dbReference>
<dbReference type="FunFam" id="3.30.1050.10:FF:000001">
    <property type="entry name" value="Putative Non-specific lipid-transfer protein"/>
    <property type="match status" value="1"/>
</dbReference>
<proteinExistence type="predicted"/>
<accession>A0A7S4LMR2</accession>
<dbReference type="InterPro" id="IPR003033">
    <property type="entry name" value="SCP2_sterol-bd_dom"/>
</dbReference>
<evidence type="ECO:0000259" key="1">
    <source>
        <dbReference type="Pfam" id="PF02036"/>
    </source>
</evidence>
<dbReference type="Gene3D" id="3.30.1050.10">
    <property type="entry name" value="SCP2 sterol-binding domain"/>
    <property type="match status" value="1"/>
</dbReference>
<organism evidence="2">
    <name type="scientific">Oxyrrhis marina</name>
    <name type="common">Dinoflagellate</name>
    <dbReference type="NCBI Taxonomy" id="2969"/>
    <lineage>
        <taxon>Eukaryota</taxon>
        <taxon>Sar</taxon>
        <taxon>Alveolata</taxon>
        <taxon>Dinophyceae</taxon>
        <taxon>Oxyrrhinales</taxon>
        <taxon>Oxyrrhinaceae</taxon>
        <taxon>Oxyrrhis</taxon>
    </lineage>
</organism>
<reference evidence="2" key="1">
    <citation type="submission" date="2021-01" db="EMBL/GenBank/DDBJ databases">
        <authorList>
            <person name="Corre E."/>
            <person name="Pelletier E."/>
            <person name="Niang G."/>
            <person name="Scheremetjew M."/>
            <person name="Finn R."/>
            <person name="Kale V."/>
            <person name="Holt S."/>
            <person name="Cochrane G."/>
            <person name="Meng A."/>
            <person name="Brown T."/>
            <person name="Cohen L."/>
        </authorList>
    </citation>
    <scope>NUCLEOTIDE SEQUENCE</scope>
    <source>
        <strain evidence="2">LB1974</strain>
    </source>
</reference>
<name>A0A7S4LMR2_OXYMA</name>
<dbReference type="EMBL" id="HBJB01000042">
    <property type="protein sequence ID" value="CAE0839733.1"/>
    <property type="molecule type" value="Transcribed_RNA"/>
</dbReference>
<gene>
    <name evidence="2" type="ORF">OMAR00294_LOCUS36</name>
</gene>
<evidence type="ECO:0000313" key="2">
    <source>
        <dbReference type="EMBL" id="CAE0839733.1"/>
    </source>
</evidence>